<proteinExistence type="predicted"/>
<dbReference type="Pfam" id="PF13927">
    <property type="entry name" value="Ig_3"/>
    <property type="match status" value="1"/>
</dbReference>
<dbReference type="InterPro" id="IPR013783">
    <property type="entry name" value="Ig-like_fold"/>
</dbReference>
<evidence type="ECO:0000313" key="3">
    <source>
        <dbReference type="Proteomes" id="UP000694843"/>
    </source>
</evidence>
<feature type="domain" description="Ig-like" evidence="2">
    <location>
        <begin position="164"/>
        <end position="259"/>
    </location>
</feature>
<name>A0A8B7NUD2_HYAAZ</name>
<dbReference type="PANTHER" id="PTHR23279">
    <property type="entry name" value="DEFECTIVE PROBOSCIS EXTENSION RESPONSE DPR -RELATED"/>
    <property type="match status" value="1"/>
</dbReference>
<dbReference type="GO" id="GO:0032589">
    <property type="term" value="C:neuron projection membrane"/>
    <property type="evidence" value="ECO:0007669"/>
    <property type="project" value="TreeGrafter"/>
</dbReference>
<dbReference type="InterPro" id="IPR037448">
    <property type="entry name" value="Zig-8"/>
</dbReference>
<dbReference type="RefSeq" id="XP_018017332.1">
    <property type="nucleotide sequence ID" value="XM_018161843.1"/>
</dbReference>
<evidence type="ECO:0000259" key="2">
    <source>
        <dbReference type="PROSITE" id="PS50835"/>
    </source>
</evidence>
<gene>
    <name evidence="4" type="primary">LOC108673950</name>
</gene>
<dbReference type="InterPro" id="IPR003599">
    <property type="entry name" value="Ig_sub"/>
</dbReference>
<dbReference type="PANTHER" id="PTHR23279:SF6">
    <property type="entry name" value="DEFECTIVE PROBOSCIS EXTENSION RESPONSE 7, ISOFORM F"/>
    <property type="match status" value="1"/>
</dbReference>
<feature type="chain" id="PRO_5034341047" evidence="1">
    <location>
        <begin position="28"/>
        <end position="309"/>
    </location>
</feature>
<sequence>MYSTRNFIRDPMMLAVLLALIPATCSGEDSLELPMSLAASTPYNSLEESDVAQSGHHIIWGRPNTKDAYFDDMTPTNVTAVVGQTARLPCRVINLGQKDNVLLDQVTWIRKRDIHILTLGVSTYTSDARFTVVRNRKTKEWILQISPVAFRDAGVYECQVSTSPKISLPVTLNVEVQQARIQGPSEVYIQNGSTISLTCVVNTHSENVGAVSWFRNANSLDYDSPRGGVSLEIEKTPIRTTSKLFITRAIRADSGNYTCAPEFADAAFVIVHVVNGEESAAVQTGEGVALVPRLQCAVVGLALLLAAAR</sequence>
<dbReference type="InterPro" id="IPR013106">
    <property type="entry name" value="Ig_V-set"/>
</dbReference>
<dbReference type="OrthoDB" id="6377396at2759"/>
<dbReference type="FunFam" id="2.60.40.10:FF:000129">
    <property type="entry name" value="CLUMA_CG018772, isoform A"/>
    <property type="match status" value="1"/>
</dbReference>
<dbReference type="SMART" id="SM00408">
    <property type="entry name" value="IGc2"/>
    <property type="match status" value="2"/>
</dbReference>
<dbReference type="CDD" id="cd00099">
    <property type="entry name" value="IgV"/>
    <property type="match status" value="1"/>
</dbReference>
<dbReference type="InterPro" id="IPR007110">
    <property type="entry name" value="Ig-like_dom"/>
</dbReference>
<dbReference type="SMART" id="SM00406">
    <property type="entry name" value="IGv"/>
    <property type="match status" value="1"/>
</dbReference>
<dbReference type="SUPFAM" id="SSF48726">
    <property type="entry name" value="Immunoglobulin"/>
    <property type="match status" value="2"/>
</dbReference>
<evidence type="ECO:0000313" key="4">
    <source>
        <dbReference type="RefSeq" id="XP_018017332.1"/>
    </source>
</evidence>
<organism evidence="3 4">
    <name type="scientific">Hyalella azteca</name>
    <name type="common">Amphipod</name>
    <dbReference type="NCBI Taxonomy" id="294128"/>
    <lineage>
        <taxon>Eukaryota</taxon>
        <taxon>Metazoa</taxon>
        <taxon>Ecdysozoa</taxon>
        <taxon>Arthropoda</taxon>
        <taxon>Crustacea</taxon>
        <taxon>Multicrustacea</taxon>
        <taxon>Malacostraca</taxon>
        <taxon>Eumalacostraca</taxon>
        <taxon>Peracarida</taxon>
        <taxon>Amphipoda</taxon>
        <taxon>Senticaudata</taxon>
        <taxon>Talitrida</taxon>
        <taxon>Talitroidea</taxon>
        <taxon>Hyalellidae</taxon>
        <taxon>Hyalella</taxon>
    </lineage>
</organism>
<dbReference type="PROSITE" id="PS50835">
    <property type="entry name" value="IG_LIKE"/>
    <property type="match status" value="2"/>
</dbReference>
<keyword evidence="1" id="KW-0732">Signal</keyword>
<accession>A0A8B7NUD2</accession>
<evidence type="ECO:0000256" key="1">
    <source>
        <dbReference type="SAM" id="SignalP"/>
    </source>
</evidence>
<protein>
    <submittedName>
        <fullName evidence="4">Protein sidekick-1 isoform X1</fullName>
    </submittedName>
</protein>
<dbReference type="Gene3D" id="2.60.40.10">
    <property type="entry name" value="Immunoglobulins"/>
    <property type="match status" value="2"/>
</dbReference>
<keyword evidence="3" id="KW-1185">Reference proteome</keyword>
<dbReference type="GeneID" id="108673950"/>
<reference evidence="4" key="1">
    <citation type="submission" date="2025-08" db="UniProtKB">
        <authorList>
            <consortium name="RefSeq"/>
        </authorList>
    </citation>
    <scope>IDENTIFICATION</scope>
    <source>
        <tissue evidence="4">Whole organism</tissue>
    </source>
</reference>
<dbReference type="AlphaFoldDB" id="A0A8B7NUD2"/>
<dbReference type="InterPro" id="IPR036179">
    <property type="entry name" value="Ig-like_dom_sf"/>
</dbReference>
<dbReference type="CDD" id="cd00096">
    <property type="entry name" value="Ig"/>
    <property type="match status" value="1"/>
</dbReference>
<dbReference type="Pfam" id="PF07686">
    <property type="entry name" value="V-set"/>
    <property type="match status" value="1"/>
</dbReference>
<feature type="domain" description="Ig-like" evidence="2">
    <location>
        <begin position="63"/>
        <end position="161"/>
    </location>
</feature>
<dbReference type="OMA" id="LNCFVKH"/>
<dbReference type="InterPro" id="IPR003598">
    <property type="entry name" value="Ig_sub2"/>
</dbReference>
<dbReference type="SMART" id="SM00409">
    <property type="entry name" value="IG"/>
    <property type="match status" value="2"/>
</dbReference>
<feature type="signal peptide" evidence="1">
    <location>
        <begin position="1"/>
        <end position="27"/>
    </location>
</feature>
<dbReference type="Proteomes" id="UP000694843">
    <property type="component" value="Unplaced"/>
</dbReference>
<dbReference type="GO" id="GO:0050808">
    <property type="term" value="P:synapse organization"/>
    <property type="evidence" value="ECO:0007669"/>
    <property type="project" value="TreeGrafter"/>
</dbReference>